<evidence type="ECO:0000313" key="2">
    <source>
        <dbReference type="EMBL" id="KAF7836631.1"/>
    </source>
</evidence>
<dbReference type="EMBL" id="JAAIUW010000004">
    <property type="protein sequence ID" value="KAF7836631.1"/>
    <property type="molecule type" value="Genomic_DNA"/>
</dbReference>
<dbReference type="Proteomes" id="UP000634136">
    <property type="component" value="Unassembled WGS sequence"/>
</dbReference>
<organism evidence="2 3">
    <name type="scientific">Senna tora</name>
    <dbReference type="NCBI Taxonomy" id="362788"/>
    <lineage>
        <taxon>Eukaryota</taxon>
        <taxon>Viridiplantae</taxon>
        <taxon>Streptophyta</taxon>
        <taxon>Embryophyta</taxon>
        <taxon>Tracheophyta</taxon>
        <taxon>Spermatophyta</taxon>
        <taxon>Magnoliopsida</taxon>
        <taxon>eudicotyledons</taxon>
        <taxon>Gunneridae</taxon>
        <taxon>Pentapetalae</taxon>
        <taxon>rosids</taxon>
        <taxon>fabids</taxon>
        <taxon>Fabales</taxon>
        <taxon>Fabaceae</taxon>
        <taxon>Caesalpinioideae</taxon>
        <taxon>Cassia clade</taxon>
        <taxon>Senna</taxon>
    </lineage>
</organism>
<evidence type="ECO:0000313" key="3">
    <source>
        <dbReference type="Proteomes" id="UP000634136"/>
    </source>
</evidence>
<comment type="caution">
    <text evidence="2">The sequence shown here is derived from an EMBL/GenBank/DDBJ whole genome shotgun (WGS) entry which is preliminary data.</text>
</comment>
<feature type="compositionally biased region" description="Polar residues" evidence="1">
    <location>
        <begin position="1"/>
        <end position="10"/>
    </location>
</feature>
<evidence type="ECO:0000256" key="1">
    <source>
        <dbReference type="SAM" id="MobiDB-lite"/>
    </source>
</evidence>
<sequence length="70" mass="7456">MLKMESQGQGQEVPYVWGTSPSLCTNNGRSLPSSDDQTTNPNCRSLLSAAGHLPYRKQLQSSVPSPGAGH</sequence>
<protein>
    <submittedName>
        <fullName evidence="2">Uncharacterized protein</fullName>
    </submittedName>
</protein>
<proteinExistence type="predicted"/>
<feature type="compositionally biased region" description="Polar residues" evidence="1">
    <location>
        <begin position="19"/>
        <end position="45"/>
    </location>
</feature>
<accession>A0A834X1S2</accession>
<feature type="region of interest" description="Disordered" evidence="1">
    <location>
        <begin position="1"/>
        <end position="70"/>
    </location>
</feature>
<gene>
    <name evidence="2" type="ORF">G2W53_011490</name>
</gene>
<dbReference type="AlphaFoldDB" id="A0A834X1S2"/>
<keyword evidence="3" id="KW-1185">Reference proteome</keyword>
<name>A0A834X1S2_9FABA</name>
<reference evidence="2" key="1">
    <citation type="submission" date="2020-09" db="EMBL/GenBank/DDBJ databases">
        <title>Genome-Enabled Discovery of Anthraquinone Biosynthesis in Senna tora.</title>
        <authorList>
            <person name="Kang S.-H."/>
            <person name="Pandey R.P."/>
            <person name="Lee C.-M."/>
            <person name="Sim J.-S."/>
            <person name="Jeong J.-T."/>
            <person name="Choi B.-S."/>
            <person name="Jung M."/>
            <person name="Ginzburg D."/>
            <person name="Zhao K."/>
            <person name="Won S.Y."/>
            <person name="Oh T.-J."/>
            <person name="Yu Y."/>
            <person name="Kim N.-H."/>
            <person name="Lee O.R."/>
            <person name="Lee T.-H."/>
            <person name="Bashyal P."/>
            <person name="Kim T.-S."/>
            <person name="Lee W.-H."/>
            <person name="Kawkins C."/>
            <person name="Kim C.-K."/>
            <person name="Kim J.S."/>
            <person name="Ahn B.O."/>
            <person name="Rhee S.Y."/>
            <person name="Sohng J.K."/>
        </authorList>
    </citation>
    <scope>NUCLEOTIDE SEQUENCE</scope>
    <source>
        <tissue evidence="2">Leaf</tissue>
    </source>
</reference>